<feature type="transmembrane region" description="Helical" evidence="1">
    <location>
        <begin position="52"/>
        <end position="74"/>
    </location>
</feature>
<reference evidence="2 3" key="1">
    <citation type="submission" date="2015-01" db="EMBL/GenBank/DDBJ databases">
        <title>Draft genome of Anoxybacillus thermarum strain AF/04.</title>
        <authorList>
            <person name="Poli A."/>
            <person name="Nicolaus B."/>
            <person name="Chan K.-G."/>
            <person name="Kahar U.M."/>
            <person name="Yaakob A.S."/>
            <person name="Chan C.S."/>
            <person name="Goh K.M."/>
        </authorList>
    </citation>
    <scope>NUCLEOTIDE SEQUENCE [LARGE SCALE GENOMIC DNA]</scope>
    <source>
        <strain evidence="2 3">AF/04</strain>
    </source>
</reference>
<keyword evidence="3" id="KW-1185">Reference proteome</keyword>
<dbReference type="AlphaFoldDB" id="A0A0D0S1G0"/>
<name>A0A0D0S1G0_9BACL</name>
<dbReference type="PATRIC" id="fig|404937.3.peg.1206"/>
<protein>
    <submittedName>
        <fullName evidence="2">Uncharacterized protein</fullName>
    </submittedName>
</protein>
<keyword evidence="1" id="KW-0472">Membrane</keyword>
<evidence type="ECO:0000313" key="2">
    <source>
        <dbReference type="EMBL" id="KIQ94791.1"/>
    </source>
</evidence>
<comment type="caution">
    <text evidence="2">The sequence shown here is derived from an EMBL/GenBank/DDBJ whole genome shotgun (WGS) entry which is preliminary data.</text>
</comment>
<keyword evidence="1" id="KW-0812">Transmembrane</keyword>
<sequence>MEQKRKEIIINEIKYWKQTRLLPEQYCDFLLALYTEGNGDDVETRTKQVPAWAIRATAAMIGICLSFVLLVIYFTELSFVLQTLILSRVSQDFVENIFSVHYGCCQSLVSEPFSGIDIVSAFGLSSLILK</sequence>
<dbReference type="Proteomes" id="UP000032102">
    <property type="component" value="Unassembled WGS sequence"/>
</dbReference>
<accession>A0A0D0S1G0</accession>
<proteinExistence type="predicted"/>
<gene>
    <name evidence="2" type="ORF">LH47_01161</name>
</gene>
<dbReference type="EMBL" id="JXTH01000016">
    <property type="protein sequence ID" value="KIQ94791.1"/>
    <property type="molecule type" value="Genomic_DNA"/>
</dbReference>
<keyword evidence="1" id="KW-1133">Transmembrane helix</keyword>
<evidence type="ECO:0000313" key="3">
    <source>
        <dbReference type="Proteomes" id="UP000032102"/>
    </source>
</evidence>
<organism evidence="2 3">
    <name type="scientific">Anoxybacillus thermarum</name>
    <dbReference type="NCBI Taxonomy" id="404937"/>
    <lineage>
        <taxon>Bacteria</taxon>
        <taxon>Bacillati</taxon>
        <taxon>Bacillota</taxon>
        <taxon>Bacilli</taxon>
        <taxon>Bacillales</taxon>
        <taxon>Anoxybacillaceae</taxon>
        <taxon>Anoxybacillus</taxon>
    </lineage>
</organism>
<evidence type="ECO:0000256" key="1">
    <source>
        <dbReference type="SAM" id="Phobius"/>
    </source>
</evidence>